<keyword evidence="3" id="KW-1185">Reference proteome</keyword>
<feature type="coiled-coil region" evidence="1">
    <location>
        <begin position="123"/>
        <end position="185"/>
    </location>
</feature>
<dbReference type="OrthoDB" id="10524821at2759"/>
<dbReference type="GeneID" id="81373038"/>
<feature type="coiled-coil region" evidence="1">
    <location>
        <begin position="18"/>
        <end position="45"/>
    </location>
</feature>
<organism evidence="2 3">
    <name type="scientific">Penicillium cosmopolitanum</name>
    <dbReference type="NCBI Taxonomy" id="1131564"/>
    <lineage>
        <taxon>Eukaryota</taxon>
        <taxon>Fungi</taxon>
        <taxon>Dikarya</taxon>
        <taxon>Ascomycota</taxon>
        <taxon>Pezizomycotina</taxon>
        <taxon>Eurotiomycetes</taxon>
        <taxon>Eurotiomycetidae</taxon>
        <taxon>Eurotiales</taxon>
        <taxon>Aspergillaceae</taxon>
        <taxon>Penicillium</taxon>
    </lineage>
</organism>
<sequence length="272" mass="31113">MALVKQNGGLDVTNHPQFKKLQRTLVNYENRISNLEAELYDDSDEDDDDDDYCDRCDSLVQEKLHLESCLSKRRQTIEAEQQKNASLTASLAIAQQSLACCQQEKAALEHVSASHKATAAQWKNQYNQKLKYLEDKITELRTEREAFKTKLNAELKTSEAKNTELKAREVEIAGLKCERDVLEENIGIQNQRDLLLSENAALQVERSAAQSETTSETITENMISIDLFELENKWVEIPGDQMDNEYMEQQWNLPSLIPLMLTSFVPQKSLQL</sequence>
<reference evidence="2" key="2">
    <citation type="journal article" date="2023" name="IMA Fungus">
        <title>Comparative genomic study of the Penicillium genus elucidates a diverse pangenome and 15 lateral gene transfer events.</title>
        <authorList>
            <person name="Petersen C."/>
            <person name="Sorensen T."/>
            <person name="Nielsen M.R."/>
            <person name="Sondergaard T.E."/>
            <person name="Sorensen J.L."/>
            <person name="Fitzpatrick D.A."/>
            <person name="Frisvad J.C."/>
            <person name="Nielsen K.L."/>
        </authorList>
    </citation>
    <scope>NUCLEOTIDE SEQUENCE</scope>
    <source>
        <strain evidence="2">IBT 29677</strain>
    </source>
</reference>
<accession>A0A9W9VPH0</accession>
<proteinExistence type="predicted"/>
<gene>
    <name evidence="2" type="ORF">N7509_009421</name>
</gene>
<dbReference type="EMBL" id="JAPZBU010000009">
    <property type="protein sequence ID" value="KAJ5386880.1"/>
    <property type="molecule type" value="Genomic_DNA"/>
</dbReference>
<comment type="caution">
    <text evidence="2">The sequence shown here is derived from an EMBL/GenBank/DDBJ whole genome shotgun (WGS) entry which is preliminary data.</text>
</comment>
<name>A0A9W9VPH0_9EURO</name>
<keyword evidence="1" id="KW-0175">Coiled coil</keyword>
<evidence type="ECO:0000256" key="1">
    <source>
        <dbReference type="SAM" id="Coils"/>
    </source>
</evidence>
<evidence type="ECO:0000313" key="3">
    <source>
        <dbReference type="Proteomes" id="UP001147747"/>
    </source>
</evidence>
<evidence type="ECO:0000313" key="2">
    <source>
        <dbReference type="EMBL" id="KAJ5386880.1"/>
    </source>
</evidence>
<reference evidence="2" key="1">
    <citation type="submission" date="2022-12" db="EMBL/GenBank/DDBJ databases">
        <authorList>
            <person name="Petersen C."/>
        </authorList>
    </citation>
    <scope>NUCLEOTIDE SEQUENCE</scope>
    <source>
        <strain evidence="2">IBT 29677</strain>
    </source>
</reference>
<protein>
    <submittedName>
        <fullName evidence="2">Uncharacterized protein</fullName>
    </submittedName>
</protein>
<dbReference type="Proteomes" id="UP001147747">
    <property type="component" value="Unassembled WGS sequence"/>
</dbReference>
<dbReference type="AlphaFoldDB" id="A0A9W9VPH0"/>
<dbReference type="RefSeq" id="XP_056484678.1">
    <property type="nucleotide sequence ID" value="XM_056634058.1"/>
</dbReference>